<accession>A0A2G0Q5U3</accession>
<sequence length="67" mass="8200">MTNSDLCREAFEEHLKKEGALNYDNHPILMRDLDGSYRYPFIHQQWEFWQIAWKASRENTIKQEKNK</sequence>
<dbReference type="KEGG" id="xho:A9255_02910"/>
<keyword evidence="3" id="KW-1185">Reference proteome</keyword>
<dbReference type="RefSeq" id="WP_069315385.1">
    <property type="nucleotide sequence ID" value="NZ_CAWNQJ010000068.1"/>
</dbReference>
<proteinExistence type="predicted"/>
<evidence type="ECO:0000313" key="2">
    <source>
        <dbReference type="EMBL" id="PHM54583.1"/>
    </source>
</evidence>
<organism evidence="2 4">
    <name type="scientific">Xenorhabdus hominickii</name>
    <dbReference type="NCBI Taxonomy" id="351679"/>
    <lineage>
        <taxon>Bacteria</taxon>
        <taxon>Pseudomonadati</taxon>
        <taxon>Pseudomonadota</taxon>
        <taxon>Gammaproteobacteria</taxon>
        <taxon>Enterobacterales</taxon>
        <taxon>Morganellaceae</taxon>
        <taxon>Xenorhabdus</taxon>
    </lineage>
</organism>
<reference evidence="1 3" key="1">
    <citation type="submission" date="2016-06" db="EMBL/GenBank/DDBJ databases">
        <title>Bacterial characters and pathogenicity of Xenorhabdus hominickii from an entomopathogenic nematode, Steinernema monticolum.</title>
        <authorList>
            <person name="Park Y."/>
            <person name="Kim Y."/>
        </authorList>
    </citation>
    <scope>NUCLEOTIDE SEQUENCE [LARGE SCALE GENOMIC DNA]</scope>
    <source>
        <strain evidence="1 3">ANU1</strain>
    </source>
</reference>
<evidence type="ECO:0000313" key="4">
    <source>
        <dbReference type="Proteomes" id="UP000225433"/>
    </source>
</evidence>
<dbReference type="Proteomes" id="UP000094600">
    <property type="component" value="Chromosome"/>
</dbReference>
<evidence type="ECO:0000313" key="1">
    <source>
        <dbReference type="EMBL" id="AOM39633.1"/>
    </source>
</evidence>
<protein>
    <submittedName>
        <fullName evidence="2">Uncharacterized protein</fullName>
    </submittedName>
</protein>
<gene>
    <name evidence="1" type="ORF">A9255_02910</name>
    <name evidence="2" type="ORF">Xhom_02526</name>
</gene>
<dbReference type="EMBL" id="NJAI01000004">
    <property type="protein sequence ID" value="PHM54583.1"/>
    <property type="molecule type" value="Genomic_DNA"/>
</dbReference>
<evidence type="ECO:0000313" key="3">
    <source>
        <dbReference type="Proteomes" id="UP000094600"/>
    </source>
</evidence>
<name>A0A2G0Q5U3_XENHO</name>
<dbReference type="Proteomes" id="UP000225433">
    <property type="component" value="Unassembled WGS sequence"/>
</dbReference>
<reference evidence="2 4" key="2">
    <citation type="journal article" date="2017" name="Nat. Microbiol.">
        <title>Natural product diversity associated with the nematode symbionts Photorhabdus and Xenorhabdus.</title>
        <authorList>
            <person name="Tobias N.J."/>
            <person name="Wolff H."/>
            <person name="Djahanschiri B."/>
            <person name="Grundmann F."/>
            <person name="Kronenwerth M."/>
            <person name="Shi Y.M."/>
            <person name="Simonyi S."/>
            <person name="Grun P."/>
            <person name="Shapiro-Ilan D."/>
            <person name="Pidot S.J."/>
            <person name="Stinear T.P."/>
            <person name="Ebersberger I."/>
            <person name="Bode H.B."/>
        </authorList>
    </citation>
    <scope>NUCLEOTIDE SEQUENCE [LARGE SCALE GENOMIC DNA]</scope>
    <source>
        <strain evidence="2 4">DSM 17903</strain>
    </source>
</reference>
<dbReference type="EMBL" id="CP016176">
    <property type="protein sequence ID" value="AOM39633.1"/>
    <property type="molecule type" value="Genomic_DNA"/>
</dbReference>
<dbReference type="STRING" id="351679.A9255_02910"/>
<dbReference type="AlphaFoldDB" id="A0A2G0Q5U3"/>